<evidence type="ECO:0000256" key="6">
    <source>
        <dbReference type="ARBA" id="ARBA00012487"/>
    </source>
</evidence>
<dbReference type="GO" id="GO:0004605">
    <property type="term" value="F:phosphatidate cytidylyltransferase activity"/>
    <property type="evidence" value="ECO:0007669"/>
    <property type="project" value="UniProtKB-EC"/>
</dbReference>
<accession>A0A9X6SSV0</accession>
<evidence type="ECO:0000256" key="21">
    <source>
        <dbReference type="ARBA" id="ARBA00032396"/>
    </source>
</evidence>
<organism evidence="24 25">
    <name type="scientific">Bacillus cereus</name>
    <dbReference type="NCBI Taxonomy" id="1396"/>
    <lineage>
        <taxon>Bacteria</taxon>
        <taxon>Bacillati</taxon>
        <taxon>Bacillota</taxon>
        <taxon>Bacilli</taxon>
        <taxon>Bacillales</taxon>
        <taxon>Bacillaceae</taxon>
        <taxon>Bacillus</taxon>
        <taxon>Bacillus cereus group</taxon>
    </lineage>
</organism>
<dbReference type="PANTHER" id="PTHR46382:SF1">
    <property type="entry name" value="PHOSPHATIDATE CYTIDYLYLTRANSFERASE"/>
    <property type="match status" value="1"/>
</dbReference>
<evidence type="ECO:0000256" key="10">
    <source>
        <dbReference type="ARBA" id="ARBA00022679"/>
    </source>
</evidence>
<reference evidence="24 25" key="1">
    <citation type="submission" date="2017-09" db="EMBL/GenBank/DDBJ databases">
        <title>Large-scale bioinformatics analysis of Bacillus genomes uncovers conserved roles of natural products in bacterial physiology.</title>
        <authorList>
            <consortium name="Agbiome Team Llc"/>
            <person name="Bleich R.M."/>
            <person name="Grubbs K.J."/>
            <person name="Santa Maria K.C."/>
            <person name="Allen S.E."/>
            <person name="Farag S."/>
            <person name="Shank E.A."/>
            <person name="Bowers A."/>
        </authorList>
    </citation>
    <scope>NUCLEOTIDE SEQUENCE [LARGE SCALE GENOMIC DNA]</scope>
    <source>
        <strain evidence="24 25">AFS092789</strain>
    </source>
</reference>
<dbReference type="PANTHER" id="PTHR46382">
    <property type="entry name" value="PHOSPHATIDATE CYTIDYLYLTRANSFERASE"/>
    <property type="match status" value="1"/>
</dbReference>
<keyword evidence="9" id="KW-0444">Lipid biosynthesis</keyword>
<evidence type="ECO:0000256" key="5">
    <source>
        <dbReference type="ARBA" id="ARBA00010185"/>
    </source>
</evidence>
<comment type="similarity">
    <text evidence="5">Belongs to the CDS family.</text>
</comment>
<dbReference type="EMBL" id="NVMX01000168">
    <property type="protein sequence ID" value="PDZ94540.1"/>
    <property type="molecule type" value="Genomic_DNA"/>
</dbReference>
<evidence type="ECO:0000256" key="16">
    <source>
        <dbReference type="ARBA" id="ARBA00023209"/>
    </source>
</evidence>
<evidence type="ECO:0000256" key="15">
    <source>
        <dbReference type="ARBA" id="ARBA00023136"/>
    </source>
</evidence>
<proteinExistence type="inferred from homology"/>
<evidence type="ECO:0000256" key="2">
    <source>
        <dbReference type="ARBA" id="ARBA00004651"/>
    </source>
</evidence>
<evidence type="ECO:0000256" key="9">
    <source>
        <dbReference type="ARBA" id="ARBA00022516"/>
    </source>
</evidence>
<protein>
    <recommendedName>
        <fullName evidence="7">Phosphatidate cytidylyltransferase</fullName>
        <ecNumber evidence="6">2.7.7.41</ecNumber>
    </recommendedName>
    <alternativeName>
        <fullName evidence="20">CDP-DAG synthase</fullName>
    </alternativeName>
    <alternativeName>
        <fullName evidence="22">CDP-DG synthase</fullName>
    </alternativeName>
    <alternativeName>
        <fullName evidence="18">CDP-diacylglycerol synthase</fullName>
    </alternativeName>
    <alternativeName>
        <fullName evidence="21">CDP-diglyceride pyrophosphorylase</fullName>
    </alternativeName>
    <alternativeName>
        <fullName evidence="23">CDP-diglyceride synthase</fullName>
    </alternativeName>
    <alternativeName>
        <fullName evidence="19">CTP:phosphatidate cytidylyltransferase</fullName>
    </alternativeName>
</protein>
<dbReference type="Proteomes" id="UP000219922">
    <property type="component" value="Unassembled WGS sequence"/>
</dbReference>
<evidence type="ECO:0000256" key="23">
    <source>
        <dbReference type="ARBA" id="ARBA00033406"/>
    </source>
</evidence>
<dbReference type="Pfam" id="PF01148">
    <property type="entry name" value="CTP_transf_1"/>
    <property type="match status" value="1"/>
</dbReference>
<dbReference type="GO" id="GO:0016024">
    <property type="term" value="P:CDP-diacylglycerol biosynthetic process"/>
    <property type="evidence" value="ECO:0007669"/>
    <property type="project" value="TreeGrafter"/>
</dbReference>
<keyword evidence="15" id="KW-0472">Membrane</keyword>
<keyword evidence="8" id="KW-1003">Cell membrane</keyword>
<dbReference type="EC" id="2.7.7.41" evidence="6"/>
<keyword evidence="14" id="KW-0443">Lipid metabolism</keyword>
<comment type="pathway">
    <text evidence="3">Phospholipid metabolism; CDP-diacylglycerol biosynthesis; CDP-diacylglycerol from sn-glycerol 3-phosphate: step 3/3.</text>
</comment>
<comment type="subcellular location">
    <subcellularLocation>
        <location evidence="2">Cell membrane</location>
        <topology evidence="2">Multi-pass membrane protein</topology>
    </subcellularLocation>
</comment>
<comment type="pathway">
    <text evidence="4">Lipid metabolism.</text>
</comment>
<evidence type="ECO:0000256" key="20">
    <source>
        <dbReference type="ARBA" id="ARBA00032253"/>
    </source>
</evidence>
<evidence type="ECO:0000256" key="3">
    <source>
        <dbReference type="ARBA" id="ARBA00005119"/>
    </source>
</evidence>
<evidence type="ECO:0000313" key="25">
    <source>
        <dbReference type="Proteomes" id="UP000219922"/>
    </source>
</evidence>
<keyword evidence="13" id="KW-1133">Transmembrane helix</keyword>
<keyword evidence="12" id="KW-0548">Nucleotidyltransferase</keyword>
<comment type="catalytic activity">
    <reaction evidence="1">
        <text>a 1,2-diacyl-sn-glycero-3-phosphate + CTP + H(+) = a CDP-1,2-diacyl-sn-glycerol + diphosphate</text>
        <dbReference type="Rhea" id="RHEA:16229"/>
        <dbReference type="ChEBI" id="CHEBI:15378"/>
        <dbReference type="ChEBI" id="CHEBI:33019"/>
        <dbReference type="ChEBI" id="CHEBI:37563"/>
        <dbReference type="ChEBI" id="CHEBI:58332"/>
        <dbReference type="ChEBI" id="CHEBI:58608"/>
        <dbReference type="EC" id="2.7.7.41"/>
    </reaction>
</comment>
<evidence type="ECO:0000256" key="22">
    <source>
        <dbReference type="ARBA" id="ARBA00032743"/>
    </source>
</evidence>
<keyword evidence="10" id="KW-0808">Transferase</keyword>
<evidence type="ECO:0000256" key="14">
    <source>
        <dbReference type="ARBA" id="ARBA00023098"/>
    </source>
</evidence>
<evidence type="ECO:0000256" key="17">
    <source>
        <dbReference type="ARBA" id="ARBA00023264"/>
    </source>
</evidence>
<evidence type="ECO:0000256" key="4">
    <source>
        <dbReference type="ARBA" id="ARBA00005189"/>
    </source>
</evidence>
<dbReference type="AlphaFoldDB" id="A0A9X6SSV0"/>
<evidence type="ECO:0000256" key="13">
    <source>
        <dbReference type="ARBA" id="ARBA00022989"/>
    </source>
</evidence>
<keyword evidence="11" id="KW-0812">Transmembrane</keyword>
<gene>
    <name evidence="24" type="ORF">CON36_33265</name>
</gene>
<keyword evidence="16" id="KW-0594">Phospholipid biosynthesis</keyword>
<name>A0A9X6SSV0_BACCE</name>
<evidence type="ECO:0000256" key="12">
    <source>
        <dbReference type="ARBA" id="ARBA00022695"/>
    </source>
</evidence>
<sequence>MFGQIGDLIESALKRNFNVKDSGRIVPDHGGILDRFDSTIFVFLMLSILERLFL</sequence>
<evidence type="ECO:0000313" key="24">
    <source>
        <dbReference type="EMBL" id="PDZ94540.1"/>
    </source>
</evidence>
<evidence type="ECO:0000256" key="11">
    <source>
        <dbReference type="ARBA" id="ARBA00022692"/>
    </source>
</evidence>
<keyword evidence="17" id="KW-1208">Phospholipid metabolism</keyword>
<evidence type="ECO:0000256" key="1">
    <source>
        <dbReference type="ARBA" id="ARBA00001698"/>
    </source>
</evidence>
<dbReference type="GO" id="GO:0005886">
    <property type="term" value="C:plasma membrane"/>
    <property type="evidence" value="ECO:0007669"/>
    <property type="project" value="UniProtKB-SubCell"/>
</dbReference>
<evidence type="ECO:0000256" key="19">
    <source>
        <dbReference type="ARBA" id="ARBA00031825"/>
    </source>
</evidence>
<evidence type="ECO:0000256" key="18">
    <source>
        <dbReference type="ARBA" id="ARBA00029893"/>
    </source>
</evidence>
<evidence type="ECO:0000256" key="8">
    <source>
        <dbReference type="ARBA" id="ARBA00022475"/>
    </source>
</evidence>
<comment type="caution">
    <text evidence="24">The sequence shown here is derived from an EMBL/GenBank/DDBJ whole genome shotgun (WGS) entry which is preliminary data.</text>
</comment>
<evidence type="ECO:0000256" key="7">
    <source>
        <dbReference type="ARBA" id="ARBA00019373"/>
    </source>
</evidence>